<dbReference type="SUPFAM" id="SSF88723">
    <property type="entry name" value="PIN domain-like"/>
    <property type="match status" value="1"/>
</dbReference>
<accession>A0A380TK11</accession>
<sequence>MLTITIALSVTWRRMVEQGRKANYTFSQPDLFIAATAAVYRLSVVTRNVDDFVRAEVPVFNPRTGQVIEVGRRPVTSGVSTPKGTP</sequence>
<reference evidence="1" key="1">
    <citation type="submission" date="2018-07" db="EMBL/GenBank/DDBJ databases">
        <authorList>
            <person name="Quirk P.G."/>
            <person name="Krulwich T.A."/>
        </authorList>
    </citation>
    <scope>NUCLEOTIDE SEQUENCE</scope>
</reference>
<evidence type="ECO:0008006" key="2">
    <source>
        <dbReference type="Google" id="ProtNLM"/>
    </source>
</evidence>
<organism evidence="1">
    <name type="scientific">metagenome</name>
    <dbReference type="NCBI Taxonomy" id="256318"/>
    <lineage>
        <taxon>unclassified sequences</taxon>
        <taxon>metagenomes</taxon>
    </lineage>
</organism>
<dbReference type="EMBL" id="UIDG01000634">
    <property type="protein sequence ID" value="SUS08656.1"/>
    <property type="molecule type" value="Genomic_DNA"/>
</dbReference>
<dbReference type="AlphaFoldDB" id="A0A380TK11"/>
<evidence type="ECO:0000313" key="1">
    <source>
        <dbReference type="EMBL" id="SUS08656.1"/>
    </source>
</evidence>
<dbReference type="Gene3D" id="3.40.50.1010">
    <property type="entry name" value="5'-nuclease"/>
    <property type="match status" value="1"/>
</dbReference>
<gene>
    <name evidence="1" type="ORF">DF3PB_80024</name>
</gene>
<name>A0A380TK11_9ZZZZ</name>
<proteinExistence type="predicted"/>
<protein>
    <recommendedName>
        <fullName evidence="2">PIN domain-containing protein</fullName>
    </recommendedName>
</protein>
<dbReference type="InterPro" id="IPR029060">
    <property type="entry name" value="PIN-like_dom_sf"/>
</dbReference>